<keyword evidence="2" id="KW-1185">Reference proteome</keyword>
<dbReference type="Proteomes" id="UP000053328">
    <property type="component" value="Unassembled WGS sequence"/>
</dbReference>
<organism evidence="1 2">
    <name type="scientific">Exophiala spinifera</name>
    <dbReference type="NCBI Taxonomy" id="91928"/>
    <lineage>
        <taxon>Eukaryota</taxon>
        <taxon>Fungi</taxon>
        <taxon>Dikarya</taxon>
        <taxon>Ascomycota</taxon>
        <taxon>Pezizomycotina</taxon>
        <taxon>Eurotiomycetes</taxon>
        <taxon>Chaetothyriomycetidae</taxon>
        <taxon>Chaetothyriales</taxon>
        <taxon>Herpotrichiellaceae</taxon>
        <taxon>Exophiala</taxon>
    </lineage>
</organism>
<protein>
    <submittedName>
        <fullName evidence="1">Uncharacterized protein</fullName>
    </submittedName>
</protein>
<evidence type="ECO:0000313" key="2">
    <source>
        <dbReference type="Proteomes" id="UP000053328"/>
    </source>
</evidence>
<sequence length="246" mass="28210">MFINWCDYISPGYPPYSSALQLNHELSALPYGNTEAQAIARAEVSEQCAEFITFLKCTEQLALVQAGMQRNPISRSRLPLRYSVFLPDQLLHSLLAHAEVPRCTESCRYQQTIPRLAALMTINIAIWEYRHSPDLCEQFFLELVENVARGGLARHVSSEAVVQTLLSGSKYSSLQNTERPWFVGRMLQIAKRLSRPSFDRLKKLLFSFMTLESDLKPTMENWQNDLRREIQCSPLVSCYSRFAPRA</sequence>
<evidence type="ECO:0000313" key="1">
    <source>
        <dbReference type="EMBL" id="KIW15995.1"/>
    </source>
</evidence>
<dbReference type="EMBL" id="KN847495">
    <property type="protein sequence ID" value="KIW15995.1"/>
    <property type="molecule type" value="Genomic_DNA"/>
</dbReference>
<dbReference type="GeneID" id="27333129"/>
<proteinExistence type="predicted"/>
<gene>
    <name evidence="1" type="ORF">PV08_06046</name>
</gene>
<dbReference type="HOGENOM" id="CLU_1129075_0_0_1"/>
<dbReference type="OrthoDB" id="4158087at2759"/>
<dbReference type="STRING" id="91928.A0A0D2BBN5"/>
<dbReference type="RefSeq" id="XP_016236211.1">
    <property type="nucleotide sequence ID" value="XM_016380384.1"/>
</dbReference>
<name>A0A0D2BBN5_9EURO</name>
<dbReference type="AlphaFoldDB" id="A0A0D2BBN5"/>
<dbReference type="VEuPathDB" id="FungiDB:PV08_06046"/>
<reference evidence="1 2" key="1">
    <citation type="submission" date="2015-01" db="EMBL/GenBank/DDBJ databases">
        <title>The Genome Sequence of Exophiala spinifera CBS89968.</title>
        <authorList>
            <consortium name="The Broad Institute Genomics Platform"/>
            <person name="Cuomo C."/>
            <person name="de Hoog S."/>
            <person name="Gorbushina A."/>
            <person name="Stielow B."/>
            <person name="Teixiera M."/>
            <person name="Abouelleil A."/>
            <person name="Chapman S.B."/>
            <person name="Priest M."/>
            <person name="Young S.K."/>
            <person name="Wortman J."/>
            <person name="Nusbaum C."/>
            <person name="Birren B."/>
        </authorList>
    </citation>
    <scope>NUCLEOTIDE SEQUENCE [LARGE SCALE GENOMIC DNA]</scope>
    <source>
        <strain evidence="1 2">CBS 89968</strain>
    </source>
</reference>
<accession>A0A0D2BBN5</accession>